<reference evidence="4" key="1">
    <citation type="submission" date="2023-03" db="EMBL/GenBank/DDBJ databases">
        <title>Chromosome-scale reference genome and RAD-based genetic map of yellow starthistle (Centaurea solstitialis) reveal putative structural variation and QTLs associated with invader traits.</title>
        <authorList>
            <person name="Reatini B."/>
            <person name="Cang F.A."/>
            <person name="Jiang Q."/>
            <person name="Mckibben M.T.W."/>
            <person name="Barker M.S."/>
            <person name="Rieseberg L.H."/>
            <person name="Dlugosch K.M."/>
        </authorList>
    </citation>
    <scope>NUCLEOTIDE SEQUENCE</scope>
    <source>
        <strain evidence="4">CAN-66</strain>
        <tissue evidence="4">Leaf</tissue>
    </source>
</reference>
<dbReference type="Pfam" id="PF25597">
    <property type="entry name" value="SH3_retrovirus"/>
    <property type="match status" value="1"/>
</dbReference>
<evidence type="ECO:0000313" key="5">
    <source>
        <dbReference type="Proteomes" id="UP001172457"/>
    </source>
</evidence>
<feature type="compositionally biased region" description="Polar residues" evidence="1">
    <location>
        <begin position="87"/>
        <end position="98"/>
    </location>
</feature>
<evidence type="ECO:0008006" key="6">
    <source>
        <dbReference type="Google" id="ProtNLM"/>
    </source>
</evidence>
<dbReference type="Proteomes" id="UP001172457">
    <property type="component" value="Chromosome 3"/>
</dbReference>
<organism evidence="4 5">
    <name type="scientific">Centaurea solstitialis</name>
    <name type="common">yellow star-thistle</name>
    <dbReference type="NCBI Taxonomy" id="347529"/>
    <lineage>
        <taxon>Eukaryota</taxon>
        <taxon>Viridiplantae</taxon>
        <taxon>Streptophyta</taxon>
        <taxon>Embryophyta</taxon>
        <taxon>Tracheophyta</taxon>
        <taxon>Spermatophyta</taxon>
        <taxon>Magnoliopsida</taxon>
        <taxon>eudicotyledons</taxon>
        <taxon>Gunneridae</taxon>
        <taxon>Pentapetalae</taxon>
        <taxon>asterids</taxon>
        <taxon>campanulids</taxon>
        <taxon>Asterales</taxon>
        <taxon>Asteraceae</taxon>
        <taxon>Carduoideae</taxon>
        <taxon>Cardueae</taxon>
        <taxon>Centaureinae</taxon>
        <taxon>Centaurea</taxon>
    </lineage>
</organism>
<name>A0AA38WPK0_9ASTR</name>
<evidence type="ECO:0000259" key="3">
    <source>
        <dbReference type="Pfam" id="PF25597"/>
    </source>
</evidence>
<evidence type="ECO:0000313" key="4">
    <source>
        <dbReference type="EMBL" id="KAJ9557284.1"/>
    </source>
</evidence>
<dbReference type="InterPro" id="IPR057670">
    <property type="entry name" value="SH3_retrovirus"/>
</dbReference>
<feature type="domain" description="Reverse transcriptase Ty1/copia-type" evidence="2">
    <location>
        <begin position="130"/>
        <end position="175"/>
    </location>
</feature>
<proteinExistence type="predicted"/>
<accession>A0AA38WPK0</accession>
<feature type="region of interest" description="Disordered" evidence="1">
    <location>
        <begin position="81"/>
        <end position="115"/>
    </location>
</feature>
<protein>
    <recommendedName>
        <fullName evidence="6">Reverse transcriptase Ty1/copia-type domain-containing protein</fullName>
    </recommendedName>
</protein>
<gene>
    <name evidence="4" type="ORF">OSB04_011898</name>
</gene>
<dbReference type="AlphaFoldDB" id="A0AA38WPK0"/>
<feature type="domain" description="Retroviral polymerase SH3-like" evidence="3">
    <location>
        <begin position="27"/>
        <end position="79"/>
    </location>
</feature>
<feature type="compositionally biased region" description="Basic and acidic residues" evidence="1">
    <location>
        <begin position="99"/>
        <end position="115"/>
    </location>
</feature>
<comment type="caution">
    <text evidence="4">The sequence shown here is derived from an EMBL/GenBank/DDBJ whole genome shotgun (WGS) entry which is preliminary data.</text>
</comment>
<sequence length="179" mass="20440">MNYGKEENQIWTTLKYGVVLPTIERLIPKRSKLGARDIKSIFVGYADNSKTYRLLDKDSGVIIESRDVEFFEDKFLKDAENPDRTLDTSLPGTSQENSKTPERAAEPRRSTRKEAINDEMDSIMGNGTRVLADLPKGTRPIGSKWIFKRKRNPDGSISAFKVRLVVKGFRQKGFDYFNT</sequence>
<evidence type="ECO:0000259" key="2">
    <source>
        <dbReference type="Pfam" id="PF07727"/>
    </source>
</evidence>
<dbReference type="Pfam" id="PF07727">
    <property type="entry name" value="RVT_2"/>
    <property type="match status" value="1"/>
</dbReference>
<dbReference type="EMBL" id="JARYMX010000003">
    <property type="protein sequence ID" value="KAJ9557284.1"/>
    <property type="molecule type" value="Genomic_DNA"/>
</dbReference>
<evidence type="ECO:0000256" key="1">
    <source>
        <dbReference type="SAM" id="MobiDB-lite"/>
    </source>
</evidence>
<dbReference type="InterPro" id="IPR013103">
    <property type="entry name" value="RVT_2"/>
</dbReference>
<keyword evidence="5" id="KW-1185">Reference proteome</keyword>